<evidence type="ECO:0000259" key="2">
    <source>
        <dbReference type="Pfam" id="PF00534"/>
    </source>
</evidence>
<dbReference type="SUPFAM" id="SSF53756">
    <property type="entry name" value="UDP-Glycosyltransferase/glycogen phosphorylase"/>
    <property type="match status" value="1"/>
</dbReference>
<dbReference type="RefSeq" id="WP_073053045.1">
    <property type="nucleotide sequence ID" value="NZ_FQUP01000002.1"/>
</dbReference>
<dbReference type="Pfam" id="PF00534">
    <property type="entry name" value="Glycos_transf_1"/>
    <property type="match status" value="1"/>
</dbReference>
<protein>
    <submittedName>
        <fullName evidence="3">Glycosyltransferase involved in cell wall bisynthesis</fullName>
    </submittedName>
</protein>
<evidence type="ECO:0000256" key="1">
    <source>
        <dbReference type="ARBA" id="ARBA00022679"/>
    </source>
</evidence>
<keyword evidence="1 3" id="KW-0808">Transferase</keyword>
<keyword evidence="4" id="KW-1185">Reference proteome</keyword>
<name>A0A1M5CGT6_9HYPH</name>
<proteinExistence type="predicted"/>
<dbReference type="Proteomes" id="UP000184485">
    <property type="component" value="Unassembled WGS sequence"/>
</dbReference>
<accession>A0A1M5CGT6</accession>
<dbReference type="AlphaFoldDB" id="A0A1M5CGT6"/>
<dbReference type="EMBL" id="FQUP01000002">
    <property type="protein sequence ID" value="SHF53602.1"/>
    <property type="molecule type" value="Genomic_DNA"/>
</dbReference>
<dbReference type="PANTHER" id="PTHR46401">
    <property type="entry name" value="GLYCOSYLTRANSFERASE WBBK-RELATED"/>
    <property type="match status" value="1"/>
</dbReference>
<dbReference type="Gene3D" id="3.40.50.2000">
    <property type="entry name" value="Glycogen Phosphorylase B"/>
    <property type="match status" value="1"/>
</dbReference>
<organism evidence="3 4">
    <name type="scientific">Kaistia soli DSM 19436</name>
    <dbReference type="NCBI Taxonomy" id="1122133"/>
    <lineage>
        <taxon>Bacteria</taxon>
        <taxon>Pseudomonadati</taxon>
        <taxon>Pseudomonadota</taxon>
        <taxon>Alphaproteobacteria</taxon>
        <taxon>Hyphomicrobiales</taxon>
        <taxon>Kaistiaceae</taxon>
        <taxon>Kaistia</taxon>
    </lineage>
</organism>
<dbReference type="InterPro" id="IPR001296">
    <property type="entry name" value="Glyco_trans_1"/>
</dbReference>
<sequence>MPRLFIDVSDLVDYARDNSSLSGIQRVSIEVIRRYANSISARNVKLIRFDPRTGDLSYHDIDFFSGAYRFDHREFCRYFGVSGSDGSVDLNDYLRRRYRSSGLRRVHRVRNIALNLLSGGSRFRQRRISWRLTGALPLPGRVEAGPRAGDTIFIPGATWGMTAYIERLEGLRADGVGVVQFIHDLIPLATPEHVGDYVPRKFFDWLQTMSGIVDVYLANSEATRRDLIAFIDKSGAARRPCHVIPLAHEFPSRPPKPDRGTALSKPEVVFLSKRDVPEEVHARTLNASRFPFVLCVGTIESRKNVYALARVWMEIHKRLGFGAPRLILAGKSGSQKEDFDDLMRGSGCCDGMIAIVERPSDADLAYLYKSCLFSVCVSVYEGWGLPIGESLWFGKTVVSSFTSSMPEVGGDMVAYVDPHDPQDMLDGILRMISDEPYRASFEQRIRRDRLRTWDMVADDIMTALGRVTAI</sequence>
<dbReference type="PANTHER" id="PTHR46401:SF2">
    <property type="entry name" value="GLYCOSYLTRANSFERASE WBBK-RELATED"/>
    <property type="match status" value="1"/>
</dbReference>
<dbReference type="STRING" id="1122133.SAMN02745157_2339"/>
<feature type="domain" description="Glycosyl transferase family 1" evidence="2">
    <location>
        <begin position="281"/>
        <end position="447"/>
    </location>
</feature>
<evidence type="ECO:0000313" key="4">
    <source>
        <dbReference type="Proteomes" id="UP000184485"/>
    </source>
</evidence>
<dbReference type="OrthoDB" id="9801609at2"/>
<evidence type="ECO:0000313" key="3">
    <source>
        <dbReference type="EMBL" id="SHF53602.1"/>
    </source>
</evidence>
<reference evidence="3 4" key="1">
    <citation type="submission" date="2016-11" db="EMBL/GenBank/DDBJ databases">
        <authorList>
            <person name="Jaros S."/>
            <person name="Januszkiewicz K."/>
            <person name="Wedrychowicz H."/>
        </authorList>
    </citation>
    <scope>NUCLEOTIDE SEQUENCE [LARGE SCALE GENOMIC DNA]</scope>
    <source>
        <strain evidence="3 4">DSM 19436</strain>
    </source>
</reference>
<dbReference type="GO" id="GO:0016757">
    <property type="term" value="F:glycosyltransferase activity"/>
    <property type="evidence" value="ECO:0007669"/>
    <property type="project" value="InterPro"/>
</dbReference>
<dbReference type="CDD" id="cd03809">
    <property type="entry name" value="GT4_MtfB-like"/>
    <property type="match status" value="1"/>
</dbReference>
<gene>
    <name evidence="3" type="ORF">SAMN02745157_2339</name>
</gene>